<protein>
    <recommendedName>
        <fullName evidence="2">Peroxisomal membrane protein PEX16</fullName>
    </recommendedName>
</protein>
<dbReference type="Pfam" id="PF08610">
    <property type="entry name" value="Pex16"/>
    <property type="match status" value="1"/>
</dbReference>
<dbReference type="Proteomes" id="UP000188320">
    <property type="component" value="Unassembled WGS sequence"/>
</dbReference>
<evidence type="ECO:0000256" key="1">
    <source>
        <dbReference type="ARBA" id="ARBA00009505"/>
    </source>
</evidence>
<comment type="similarity">
    <text evidence="1 2">Belongs to the peroxin-16 family.</text>
</comment>
<accession>A0A1R1PZE2</accession>
<comment type="subcellular location">
    <subcellularLocation>
        <location evidence="2">Peroxisome membrane</location>
    </subcellularLocation>
</comment>
<dbReference type="InterPro" id="IPR013919">
    <property type="entry name" value="Pex16"/>
</dbReference>
<keyword evidence="4" id="KW-1185">Reference proteome</keyword>
<dbReference type="EMBL" id="LSSK01000008">
    <property type="protein sequence ID" value="OMH86338.1"/>
    <property type="molecule type" value="Genomic_DNA"/>
</dbReference>
<name>A0A1R1PZE2_ZANCU</name>
<dbReference type="PANTHER" id="PTHR13299:SF0">
    <property type="entry name" value="PEROXISOMAL MEMBRANE PROTEIN PEX16"/>
    <property type="match status" value="1"/>
</dbReference>
<gene>
    <name evidence="3" type="ORF">AX774_g96</name>
</gene>
<organism evidence="3 4">
    <name type="scientific">Zancudomyces culisetae</name>
    <name type="common">Gut fungus</name>
    <name type="synonym">Smittium culisetae</name>
    <dbReference type="NCBI Taxonomy" id="1213189"/>
    <lineage>
        <taxon>Eukaryota</taxon>
        <taxon>Fungi</taxon>
        <taxon>Fungi incertae sedis</taxon>
        <taxon>Zoopagomycota</taxon>
        <taxon>Kickxellomycotina</taxon>
        <taxon>Harpellomycetes</taxon>
        <taxon>Harpellales</taxon>
        <taxon>Legeriomycetaceae</taxon>
        <taxon>Zancudomyces</taxon>
    </lineage>
</organism>
<dbReference type="OrthoDB" id="2021143at2759"/>
<dbReference type="PANTHER" id="PTHR13299">
    <property type="entry name" value="PEROXISOMAL MEMBRANE PROTEIN PEX16"/>
    <property type="match status" value="1"/>
</dbReference>
<evidence type="ECO:0000313" key="4">
    <source>
        <dbReference type="Proteomes" id="UP000188320"/>
    </source>
</evidence>
<sequence length="216" mass="24775">MMTGRRMVTAEVIPERILDVGTLGEEPKDQDIWREKEKMDSLMGGGVHPTAEVSDVEKVWVGKRESMQYQSLKNVLESSKQTMSGGMDSLGGYIQSQAKRPQNVSNGPSLVRPFTGITGTVGELLYILRPVAYVMLLRKFGRKSWKPWVISLAIETASRIMVVRDLEFGSITSKLRRGEDQSFDWKREIETEELSRRRNMFIYYVLRSPVFEKYVE</sequence>
<keyword evidence="2" id="KW-0962">Peroxisome biogenesis</keyword>
<proteinExistence type="inferred from homology"/>
<evidence type="ECO:0000256" key="2">
    <source>
        <dbReference type="RuleBase" id="RU365003"/>
    </source>
</evidence>
<keyword evidence="2" id="KW-0576">Peroxisome</keyword>
<dbReference type="GO" id="GO:0005778">
    <property type="term" value="C:peroxisomal membrane"/>
    <property type="evidence" value="ECO:0007669"/>
    <property type="project" value="UniProtKB-SubCell"/>
</dbReference>
<dbReference type="GO" id="GO:0007031">
    <property type="term" value="P:peroxisome organization"/>
    <property type="evidence" value="ECO:0007669"/>
    <property type="project" value="UniProtKB-KW"/>
</dbReference>
<comment type="caution">
    <text evidence="3">The sequence shown here is derived from an EMBL/GenBank/DDBJ whole genome shotgun (WGS) entry which is preliminary data.</text>
</comment>
<reference evidence="4" key="1">
    <citation type="submission" date="2017-01" db="EMBL/GenBank/DDBJ databases">
        <authorList>
            <person name="Wang Y."/>
            <person name="White M."/>
            <person name="Kvist S."/>
            <person name="Moncalvo J.-M."/>
        </authorList>
    </citation>
    <scope>NUCLEOTIDE SEQUENCE [LARGE SCALE GENOMIC DNA]</scope>
    <source>
        <strain evidence="4">COL-18-3</strain>
    </source>
</reference>
<evidence type="ECO:0000313" key="3">
    <source>
        <dbReference type="EMBL" id="OMH86338.1"/>
    </source>
</evidence>
<dbReference type="AlphaFoldDB" id="A0A1R1PZE2"/>